<reference evidence="1" key="1">
    <citation type="submission" date="2023-08" db="EMBL/GenBank/DDBJ databases">
        <authorList>
            <person name="Chen Y."/>
            <person name="Shah S."/>
            <person name="Dougan E. K."/>
            <person name="Thang M."/>
            <person name="Chan C."/>
        </authorList>
    </citation>
    <scope>NUCLEOTIDE SEQUENCE</scope>
</reference>
<dbReference type="InterPro" id="IPR036770">
    <property type="entry name" value="Ankyrin_rpt-contain_sf"/>
</dbReference>
<dbReference type="SUPFAM" id="SSF48403">
    <property type="entry name" value="Ankyrin repeat"/>
    <property type="match status" value="1"/>
</dbReference>
<dbReference type="Proteomes" id="UP001178507">
    <property type="component" value="Unassembled WGS sequence"/>
</dbReference>
<comment type="caution">
    <text evidence="1">The sequence shown here is derived from an EMBL/GenBank/DDBJ whole genome shotgun (WGS) entry which is preliminary data.</text>
</comment>
<dbReference type="Gene3D" id="1.25.40.20">
    <property type="entry name" value="Ankyrin repeat-containing domain"/>
    <property type="match status" value="1"/>
</dbReference>
<dbReference type="AlphaFoldDB" id="A0AA36ISJ1"/>
<keyword evidence="2" id="KW-1185">Reference proteome</keyword>
<accession>A0AA36ISJ1</accession>
<dbReference type="EMBL" id="CAUJNA010002502">
    <property type="protein sequence ID" value="CAJ1393197.1"/>
    <property type="molecule type" value="Genomic_DNA"/>
</dbReference>
<evidence type="ECO:0000313" key="1">
    <source>
        <dbReference type="EMBL" id="CAJ1393197.1"/>
    </source>
</evidence>
<organism evidence="1 2">
    <name type="scientific">Effrenium voratum</name>
    <dbReference type="NCBI Taxonomy" id="2562239"/>
    <lineage>
        <taxon>Eukaryota</taxon>
        <taxon>Sar</taxon>
        <taxon>Alveolata</taxon>
        <taxon>Dinophyceae</taxon>
        <taxon>Suessiales</taxon>
        <taxon>Symbiodiniaceae</taxon>
        <taxon>Effrenium</taxon>
    </lineage>
</organism>
<protein>
    <submittedName>
        <fullName evidence="1">Uncharacterized protein</fullName>
    </submittedName>
</protein>
<sequence length="740" mass="82797">MDMDGSSEWPEGTRCWEIPVESSDSEEEECTFEAGWLPWYERHPTFAEREDRPFAPMGCNLWSQDGVSDAGSAVSTATFLGSHVDHVYGHAAAREIPLGFAKETVQSGCRLLTRTAHGQDIVGGKAVQKPFRWMVFRQVHVKEIEERYGAAGQNQDSDSDAKLEPAWHTVIHELGTTGKKVKMVSQFFNSNIRMASDYVKEEFDKLDEDDPEIIKAVLQDANVCKILQLYFQTGDQVNPQHFHTVARLSLWSEGSLLHHCCEQNYSACVKYLLAHHSPQTAPADSPWLQLADPCWMEGTWKNSAFHAAAWNGQAEAMEELVSWAQAHGKVNEVRRLVSKKGETAMDILQSRRASMAKRRGDVTRFELAHNLLCPVFGIKPLKLTVADHRPTPHGLGDFVLIDDKDVRTPLQLPERVTLGVLAGLLATCAPDMDTVLLSRVVVQPEVADELPAAEGFLRACRCRRISFMKSQVAPQTLVALCRALHGMLQTDPGRLESILMPAWTEAQAEDSWQLAAVVWDLSVILRQKRCNLLIDGLSSSYLPYSWRYLPIVLDAGNSIRATLQRLFENSPTALKRGQQGQAELEGWCQLLETEKSFLGKNPLLALPVLLERKLLNRVGLLAASAVGHCFHENWTLCMEALVDALVTMTLDLPALARLLLKRDVSPQEQRAFMVMEHMADEALLSTFKMAKTKKRPGGVTGLLQLAWPYWLREDPDKLKRCFPKASAYLRSRLKISAGSA</sequence>
<proteinExistence type="predicted"/>
<evidence type="ECO:0000313" key="2">
    <source>
        <dbReference type="Proteomes" id="UP001178507"/>
    </source>
</evidence>
<name>A0AA36ISJ1_9DINO</name>
<gene>
    <name evidence="1" type="ORF">EVOR1521_LOCUS18117</name>
</gene>